<evidence type="ECO:0000313" key="12">
    <source>
        <dbReference type="Proteomes" id="UP000467488"/>
    </source>
</evidence>
<organism evidence="11 12">
    <name type="scientific">Escherichia coli</name>
    <dbReference type="NCBI Taxonomy" id="562"/>
    <lineage>
        <taxon>Bacteria</taxon>
        <taxon>Pseudomonadati</taxon>
        <taxon>Pseudomonadota</taxon>
        <taxon>Gammaproteobacteria</taxon>
        <taxon>Enterobacterales</taxon>
        <taxon>Enterobacteriaceae</taxon>
        <taxon>Escherichia</taxon>
    </lineage>
</organism>
<dbReference type="PANTHER" id="PTHR43693">
    <property type="entry name" value="PROTEIN PHOSPHATASE CHEZ"/>
    <property type="match status" value="1"/>
</dbReference>
<dbReference type="GO" id="GO:0009288">
    <property type="term" value="C:bacterial-type flagellum"/>
    <property type="evidence" value="ECO:0007669"/>
    <property type="project" value="InterPro"/>
</dbReference>
<evidence type="ECO:0000313" key="11">
    <source>
        <dbReference type="EMBL" id="BBU83263.1"/>
    </source>
</evidence>
<name>A0A8S0FT53_ECOLX</name>
<evidence type="ECO:0000256" key="1">
    <source>
        <dbReference type="ARBA" id="ARBA00002330"/>
    </source>
</evidence>
<dbReference type="EMBL" id="AP022360">
    <property type="protein sequence ID" value="BBU83263.1"/>
    <property type="molecule type" value="Genomic_DNA"/>
</dbReference>
<dbReference type="FunFam" id="1.20.5.590:FF:000001">
    <property type="entry name" value="Protein phosphatase CheZ"/>
    <property type="match status" value="1"/>
</dbReference>
<dbReference type="GO" id="GO:0004721">
    <property type="term" value="F:phosphoprotein phosphatase activity"/>
    <property type="evidence" value="ECO:0007669"/>
    <property type="project" value="UniProtKB-KW"/>
</dbReference>
<keyword evidence="9" id="KW-0904">Protein phosphatase</keyword>
<keyword evidence="6" id="KW-0145">Chemotaxis</keyword>
<protein>
    <recommendedName>
        <fullName evidence="4">Protein phosphatase CheZ</fullName>
    </recommendedName>
    <alternativeName>
        <fullName evidence="10">Chemotaxis protein CheZ</fullName>
    </alternativeName>
</protein>
<evidence type="ECO:0000256" key="10">
    <source>
        <dbReference type="ARBA" id="ARBA00029599"/>
    </source>
</evidence>
<gene>
    <name evidence="11" type="ORF">EIMP300_46630</name>
</gene>
<dbReference type="SUPFAM" id="SSF75708">
    <property type="entry name" value="Chemotaxis phosphatase CheZ"/>
    <property type="match status" value="1"/>
</dbReference>
<evidence type="ECO:0000256" key="7">
    <source>
        <dbReference type="ARBA" id="ARBA00022779"/>
    </source>
</evidence>
<dbReference type="GO" id="GO:0006935">
    <property type="term" value="P:chemotaxis"/>
    <property type="evidence" value="ECO:0007669"/>
    <property type="project" value="UniProtKB-KW"/>
</dbReference>
<dbReference type="GO" id="GO:0097588">
    <property type="term" value="P:archaeal or bacterial-type flagellum-dependent cell motility"/>
    <property type="evidence" value="ECO:0007669"/>
    <property type="project" value="UniProtKB-KW"/>
</dbReference>
<accession>A0A8S0FT53</accession>
<proteinExistence type="inferred from homology"/>
<dbReference type="Gene3D" id="1.10.287.500">
    <property type="entry name" value="Helix hairpin bin"/>
    <property type="match status" value="1"/>
</dbReference>
<dbReference type="Proteomes" id="UP000467488">
    <property type="component" value="Chromosome"/>
</dbReference>
<keyword evidence="8" id="KW-0378">Hydrolase</keyword>
<dbReference type="PANTHER" id="PTHR43693:SF1">
    <property type="entry name" value="PROTEIN PHOSPHATASE CHEZ"/>
    <property type="match status" value="1"/>
</dbReference>
<reference evidence="11 12" key="1">
    <citation type="submission" date="2020-01" db="EMBL/GenBank/DDBJ databases">
        <title>Dynamics of blaIMP-6 dissemination in carbapenem resistant Enterobacteriacea isolated from regional surveillance in Osaka, Japan.</title>
        <authorList>
            <person name="Abe R."/>
            <person name="Akeda Y."/>
            <person name="Sugawara Y."/>
            <person name="Yamamoto N."/>
            <person name="Tomono K."/>
            <person name="Takeuchi D."/>
            <person name="Kawahara R."/>
            <person name="Hamada S."/>
        </authorList>
    </citation>
    <scope>NUCLEOTIDE SEQUENCE [LARGE SCALE GENOMIC DNA]</scope>
    <source>
        <strain evidence="11 12">E300</strain>
    </source>
</reference>
<dbReference type="GO" id="GO:0005737">
    <property type="term" value="C:cytoplasm"/>
    <property type="evidence" value="ECO:0007669"/>
    <property type="project" value="UniProtKB-SubCell"/>
</dbReference>
<keyword evidence="7" id="KW-0283">Flagellar rotation</keyword>
<sequence length="70" mass="7673">MMQPSIKPADEHSAGDIIARIGSLTRMLRDSLRELGLDQAIAEAAEAIPDARDRLYYVVQMTAQAAERAC</sequence>
<dbReference type="Gene3D" id="1.20.5.590">
    <property type="entry name" value="Single helix bin"/>
    <property type="match status" value="1"/>
</dbReference>
<evidence type="ECO:0000256" key="3">
    <source>
        <dbReference type="ARBA" id="ARBA00005908"/>
    </source>
</evidence>
<dbReference type="GO" id="GO:0050920">
    <property type="term" value="P:regulation of chemotaxis"/>
    <property type="evidence" value="ECO:0007669"/>
    <property type="project" value="InterPro"/>
</dbReference>
<evidence type="ECO:0000256" key="2">
    <source>
        <dbReference type="ARBA" id="ARBA00004496"/>
    </source>
</evidence>
<evidence type="ECO:0000256" key="5">
    <source>
        <dbReference type="ARBA" id="ARBA00022490"/>
    </source>
</evidence>
<keyword evidence="5" id="KW-0963">Cytoplasm</keyword>
<evidence type="ECO:0000256" key="6">
    <source>
        <dbReference type="ARBA" id="ARBA00022500"/>
    </source>
</evidence>
<comment type="subcellular location">
    <subcellularLocation>
        <location evidence="2">Cytoplasm</location>
    </subcellularLocation>
</comment>
<comment type="function">
    <text evidence="1">Plays an important role in bacterial chemotaxis signal transduction pathway by accelerating the dephosphorylation of phosphorylated CheY (CheY-P).</text>
</comment>
<evidence type="ECO:0000256" key="8">
    <source>
        <dbReference type="ARBA" id="ARBA00022801"/>
    </source>
</evidence>
<evidence type="ECO:0000256" key="4">
    <source>
        <dbReference type="ARBA" id="ARBA00018484"/>
    </source>
</evidence>
<dbReference type="InterPro" id="IPR007439">
    <property type="entry name" value="Chemotax_Pase_CheZ"/>
</dbReference>
<comment type="similarity">
    <text evidence="3">Belongs to the CheZ family.</text>
</comment>
<evidence type="ECO:0000256" key="9">
    <source>
        <dbReference type="ARBA" id="ARBA00022912"/>
    </source>
</evidence>
<dbReference type="InterPro" id="IPR050992">
    <property type="entry name" value="CheZ_family_phosphatases"/>
</dbReference>
<dbReference type="AlphaFoldDB" id="A0A8S0FT53"/>
<dbReference type="Pfam" id="PF04344">
    <property type="entry name" value="CheZ"/>
    <property type="match status" value="1"/>
</dbReference>